<dbReference type="InterPro" id="IPR001531">
    <property type="entry name" value="Zn_PLipaseC"/>
</dbReference>
<dbReference type="EMBL" id="VMGH01000058">
    <property type="protein sequence ID" value="TSC90782.1"/>
    <property type="molecule type" value="Genomic_DNA"/>
</dbReference>
<reference evidence="9 10" key="1">
    <citation type="submission" date="2017-07" db="EMBL/GenBank/DDBJ databases">
        <title>Mechanisms for carbon and nitrogen cycling indicate functional differentiation within the Candidate Phyla Radiation.</title>
        <authorList>
            <person name="Danczak R.E."/>
            <person name="Johnston M.D."/>
            <person name="Kenah C."/>
            <person name="Slattery M."/>
            <person name="Wrighton K.C."/>
            <person name="Wilkins M.J."/>
        </authorList>
    </citation>
    <scope>NUCLEOTIDE SEQUENCE [LARGE SCALE GENOMIC DNA]</scope>
    <source>
        <strain evidence="9">Licking1014_96</strain>
    </source>
</reference>
<evidence type="ECO:0000256" key="7">
    <source>
        <dbReference type="ARBA" id="ARBA00031285"/>
    </source>
</evidence>
<organism evidence="9 10">
    <name type="scientific">Candidatus Berkelbacteria bacterium Licking1014_96</name>
    <dbReference type="NCBI Taxonomy" id="2017149"/>
    <lineage>
        <taxon>Bacteria</taxon>
        <taxon>Candidatus Berkelbacteria</taxon>
    </lineage>
</organism>
<evidence type="ECO:0000256" key="3">
    <source>
        <dbReference type="ARBA" id="ARBA00022723"/>
    </source>
</evidence>
<dbReference type="Pfam" id="PF00882">
    <property type="entry name" value="Zn_dep_PLPC"/>
    <property type="match status" value="1"/>
</dbReference>
<dbReference type="PROSITE" id="PS51346">
    <property type="entry name" value="PROKAR_ZN_DEPEND_PLPC_2"/>
    <property type="match status" value="1"/>
</dbReference>
<evidence type="ECO:0000256" key="6">
    <source>
        <dbReference type="ARBA" id="ARBA00022833"/>
    </source>
</evidence>
<comment type="caution">
    <text evidence="9">The sequence shown here is derived from an EMBL/GenBank/DDBJ whole genome shotgun (WGS) entry which is preliminary data.</text>
</comment>
<dbReference type="GO" id="GO:0008270">
    <property type="term" value="F:zinc ion binding"/>
    <property type="evidence" value="ECO:0007669"/>
    <property type="project" value="InterPro"/>
</dbReference>
<evidence type="ECO:0000256" key="2">
    <source>
        <dbReference type="ARBA" id="ARBA00018391"/>
    </source>
</evidence>
<keyword evidence="6" id="KW-0862">Zinc</keyword>
<evidence type="ECO:0000259" key="8">
    <source>
        <dbReference type="PROSITE" id="PS51346"/>
    </source>
</evidence>
<keyword evidence="5" id="KW-0378">Hydrolase</keyword>
<keyword evidence="4" id="KW-0732">Signal</keyword>
<dbReference type="Gene3D" id="1.10.575.10">
    <property type="entry name" value="P1 Nuclease"/>
    <property type="match status" value="1"/>
</dbReference>
<dbReference type="GO" id="GO:0034480">
    <property type="term" value="F:phosphatidylcholine phospholipase C activity"/>
    <property type="evidence" value="ECO:0007669"/>
    <property type="project" value="UniProtKB-EC"/>
</dbReference>
<name>A0A554LD24_9BACT</name>
<sequence length="402" mass="45421">MIEFGTKKKGGRMMRQLLVFVVLISLPRTSWAWTKFNHQMLYEISVELASNDGGDEFKGAKIVLDKNKATMLRAVIAPDVDKTLWPLISLHANEAMLHCNFAGQSSKGSQEVGGEYYVRAVKKWGEGDMPGALFDLGCVLHLVQDAAFCGHSNIQFFSHLGKHSAFENWVEDQTAPKKRPKSFEELFAEGWAIKSGGMYLKSPWRDDQGRPHWEGSGESWIDVAAHMSYERVTYSMGLDYDDCEFQGQARQQFVIAQRCGAGLLVDFFRRVGIISQPETMAAKIKESNLWPTTSPNGVSSLTLRQNGGKSRLDVTANKSPVGWEFPSEDYSSFPQRVGRAFYLGNYFVGLTDAAEGDDWRHLYLLPAVPRCDNWWTCKEADQFFFDTPDDLEKHQFQVINLP</sequence>
<proteinExistence type="predicted"/>
<dbReference type="SUPFAM" id="SSF48537">
    <property type="entry name" value="Phospholipase C/P1 nuclease"/>
    <property type="match status" value="1"/>
</dbReference>
<gene>
    <name evidence="9" type="ORF">CEN92_383</name>
</gene>
<dbReference type="InterPro" id="IPR029002">
    <property type="entry name" value="PLPC/GPLD1"/>
</dbReference>
<evidence type="ECO:0000256" key="4">
    <source>
        <dbReference type="ARBA" id="ARBA00022729"/>
    </source>
</evidence>
<keyword evidence="3" id="KW-0479">Metal-binding</keyword>
<evidence type="ECO:0000256" key="1">
    <source>
        <dbReference type="ARBA" id="ARBA00012018"/>
    </source>
</evidence>
<accession>A0A554LD24</accession>
<evidence type="ECO:0000313" key="9">
    <source>
        <dbReference type="EMBL" id="TSC90782.1"/>
    </source>
</evidence>
<evidence type="ECO:0000256" key="5">
    <source>
        <dbReference type="ARBA" id="ARBA00022801"/>
    </source>
</evidence>
<dbReference type="AlphaFoldDB" id="A0A554LD24"/>
<evidence type="ECO:0000313" key="10">
    <source>
        <dbReference type="Proteomes" id="UP000318296"/>
    </source>
</evidence>
<dbReference type="Proteomes" id="UP000318296">
    <property type="component" value="Unassembled WGS sequence"/>
</dbReference>
<dbReference type="InterPro" id="IPR008947">
    <property type="entry name" value="PLipase_C/P1_nuclease_dom_sf"/>
</dbReference>
<feature type="domain" description="Zn-dependent PLC" evidence="8">
    <location>
        <begin position="25"/>
        <end position="278"/>
    </location>
</feature>
<dbReference type="EC" id="3.1.4.3" evidence="1"/>
<protein>
    <recommendedName>
        <fullName evidence="2">Phospholipase C</fullName>
        <ecNumber evidence="1">3.1.4.3</ecNumber>
    </recommendedName>
    <alternativeName>
        <fullName evidence="7">Phosphatidylcholine cholinephosphohydrolase</fullName>
    </alternativeName>
</protein>